<dbReference type="AlphaFoldDB" id="A0A0T6B9W5"/>
<evidence type="ECO:0000256" key="1">
    <source>
        <dbReference type="SAM" id="MobiDB-lite"/>
    </source>
</evidence>
<feature type="region of interest" description="Disordered" evidence="1">
    <location>
        <begin position="214"/>
        <end position="235"/>
    </location>
</feature>
<dbReference type="OrthoDB" id="6106100at2759"/>
<dbReference type="EMBL" id="LJIG01002808">
    <property type="protein sequence ID" value="KRT84132.1"/>
    <property type="molecule type" value="Genomic_DNA"/>
</dbReference>
<comment type="caution">
    <text evidence="2">The sequence shown here is derived from an EMBL/GenBank/DDBJ whole genome shotgun (WGS) entry which is preliminary data.</text>
</comment>
<keyword evidence="3" id="KW-1185">Reference proteome</keyword>
<dbReference type="Proteomes" id="UP000051574">
    <property type="component" value="Unassembled WGS sequence"/>
</dbReference>
<proteinExistence type="predicted"/>
<accession>A0A0T6B9W5</accession>
<reference evidence="2 3" key="1">
    <citation type="submission" date="2015-09" db="EMBL/GenBank/DDBJ databases">
        <title>Draft genome of the scarab beetle Oryctes borbonicus.</title>
        <authorList>
            <person name="Meyer J.M."/>
            <person name="Markov G.V."/>
            <person name="Baskaran P."/>
            <person name="Herrmann M."/>
            <person name="Sommer R.J."/>
            <person name="Roedelsperger C."/>
        </authorList>
    </citation>
    <scope>NUCLEOTIDE SEQUENCE [LARGE SCALE GENOMIC DNA]</scope>
    <source>
        <strain evidence="2">OB123</strain>
        <tissue evidence="2">Whole animal</tissue>
    </source>
</reference>
<name>A0A0T6B9W5_9SCAR</name>
<evidence type="ECO:0000313" key="2">
    <source>
        <dbReference type="EMBL" id="KRT84132.1"/>
    </source>
</evidence>
<protein>
    <submittedName>
        <fullName evidence="2">Uncharacterized protein</fullName>
    </submittedName>
</protein>
<sequence length="251" mass="28897">MGDPDKLFYENLPFHGMQNPPNKNAFYTLTTPTYKNNAKPPLPQQYSATVPHQKHIKLIPRSLFQEQQISKSKSFSSKTKQKKHFQIPLQKYHSFKFQTAESYFQPIKNIHEENLMRNGYASDLGSVYRESHHNNYNHHHSKKDAHKMKGSFVIRRPNEYQENIQFQENMQNSVQLQYPQPVLASRSSASTKSNGIVYADLDIAKKSSSSANSSFLESTLPLSKPQTQSKTKPKTEYATLKFNDVGQEIDV</sequence>
<evidence type="ECO:0000313" key="3">
    <source>
        <dbReference type="Proteomes" id="UP000051574"/>
    </source>
</evidence>
<gene>
    <name evidence="2" type="ORF">AMK59_211</name>
</gene>
<organism evidence="2 3">
    <name type="scientific">Oryctes borbonicus</name>
    <dbReference type="NCBI Taxonomy" id="1629725"/>
    <lineage>
        <taxon>Eukaryota</taxon>
        <taxon>Metazoa</taxon>
        <taxon>Ecdysozoa</taxon>
        <taxon>Arthropoda</taxon>
        <taxon>Hexapoda</taxon>
        <taxon>Insecta</taxon>
        <taxon>Pterygota</taxon>
        <taxon>Neoptera</taxon>
        <taxon>Endopterygota</taxon>
        <taxon>Coleoptera</taxon>
        <taxon>Polyphaga</taxon>
        <taxon>Scarabaeiformia</taxon>
        <taxon>Scarabaeidae</taxon>
        <taxon>Dynastinae</taxon>
        <taxon>Oryctes</taxon>
    </lineage>
</organism>